<reference evidence="1 2" key="1">
    <citation type="submission" date="2018-01" db="EMBL/GenBank/DDBJ databases">
        <title>Whole genome sequencing of Histamine producing bacteria.</title>
        <authorList>
            <person name="Butler K."/>
        </authorList>
    </citation>
    <scope>NUCLEOTIDE SEQUENCE [LARGE SCALE GENOMIC DNA]</scope>
    <source>
        <strain evidence="1 2">DSM 24669</strain>
    </source>
</reference>
<accession>A0A0J8V5R8</accession>
<proteinExistence type="predicted"/>
<dbReference type="AlphaFoldDB" id="A0A0J8V5R8"/>
<evidence type="ECO:0000313" key="1">
    <source>
        <dbReference type="EMBL" id="PSW25946.1"/>
    </source>
</evidence>
<dbReference type="Proteomes" id="UP000240481">
    <property type="component" value="Unassembled WGS sequence"/>
</dbReference>
<gene>
    <name evidence="1" type="ORF">C9I94_05125</name>
</gene>
<evidence type="ECO:0000313" key="2">
    <source>
        <dbReference type="Proteomes" id="UP000240481"/>
    </source>
</evidence>
<name>A0A0J8V5R8_9GAMM</name>
<dbReference type="EMBL" id="PYLZ01000002">
    <property type="protein sequence ID" value="PSW25946.1"/>
    <property type="molecule type" value="Genomic_DNA"/>
</dbReference>
<organism evidence="1 2">
    <name type="scientific">Photobacterium swingsii</name>
    <dbReference type="NCBI Taxonomy" id="680026"/>
    <lineage>
        <taxon>Bacteria</taxon>
        <taxon>Pseudomonadati</taxon>
        <taxon>Pseudomonadota</taxon>
        <taxon>Gammaproteobacteria</taxon>
        <taxon>Vibrionales</taxon>
        <taxon>Vibrionaceae</taxon>
        <taxon>Photobacterium</taxon>
    </lineage>
</organism>
<keyword evidence="2" id="KW-1185">Reference proteome</keyword>
<comment type="caution">
    <text evidence="1">The sequence shown here is derived from an EMBL/GenBank/DDBJ whole genome shotgun (WGS) entry which is preliminary data.</text>
</comment>
<protein>
    <submittedName>
        <fullName evidence="1">Uncharacterized protein</fullName>
    </submittedName>
</protein>
<sequence>MKGNCLFLCGSYQKLETLPVKKQTFALLVSKEKAVGEMTVRANSIDDLSDLYRGEAKTWYLKIVAFN</sequence>